<organism evidence="1 2">
    <name type="scientific">Ceratina calcarata</name>
    <dbReference type="NCBI Taxonomy" id="156304"/>
    <lineage>
        <taxon>Eukaryota</taxon>
        <taxon>Metazoa</taxon>
        <taxon>Ecdysozoa</taxon>
        <taxon>Arthropoda</taxon>
        <taxon>Hexapoda</taxon>
        <taxon>Insecta</taxon>
        <taxon>Pterygota</taxon>
        <taxon>Neoptera</taxon>
        <taxon>Endopterygota</taxon>
        <taxon>Hymenoptera</taxon>
        <taxon>Apocrita</taxon>
        <taxon>Aculeata</taxon>
        <taxon>Apoidea</taxon>
        <taxon>Anthophila</taxon>
        <taxon>Apidae</taxon>
        <taxon>Ceratina</taxon>
        <taxon>Zadontomerus</taxon>
    </lineage>
</organism>
<protein>
    <submittedName>
        <fullName evidence="2">Mitochondrial import inner membrane translocase subunit Tim29 isoform X1</fullName>
    </submittedName>
</protein>
<name>A0AAJ7J527_9HYME</name>
<evidence type="ECO:0000313" key="1">
    <source>
        <dbReference type="Proteomes" id="UP000694925"/>
    </source>
</evidence>
<dbReference type="GO" id="GO:0045039">
    <property type="term" value="P:protein insertion into mitochondrial inner membrane"/>
    <property type="evidence" value="ECO:0007669"/>
    <property type="project" value="TreeGrafter"/>
</dbReference>
<dbReference type="GO" id="GO:0042721">
    <property type="term" value="C:TIM22 mitochondrial import inner membrane insertion complex"/>
    <property type="evidence" value="ECO:0007669"/>
    <property type="project" value="InterPro"/>
</dbReference>
<gene>
    <name evidence="2" type="primary">LOC108627528</name>
</gene>
<reference evidence="2" key="1">
    <citation type="submission" date="2025-08" db="UniProtKB">
        <authorList>
            <consortium name="RefSeq"/>
        </authorList>
    </citation>
    <scope>IDENTIFICATION</scope>
    <source>
        <tissue evidence="2">Whole body</tissue>
    </source>
</reference>
<dbReference type="GeneID" id="108627528"/>
<dbReference type="InterPro" id="IPR019322">
    <property type="entry name" value="TIMM29"/>
</dbReference>
<dbReference type="Pfam" id="PF10171">
    <property type="entry name" value="Tim29"/>
    <property type="match status" value="1"/>
</dbReference>
<accession>A0AAJ7J527</accession>
<dbReference type="KEGG" id="ccal:108627528"/>
<dbReference type="RefSeq" id="XP_017884302.1">
    <property type="nucleotide sequence ID" value="XM_018028813.2"/>
</dbReference>
<sequence length="214" mass="25427">MNFFKMNLHKLRSYRFTLRWSSSLNNTLNATTEKTNELNKPKAFERWATYWRNLFKDYKEAALDAAKDCKEHPLKASTYISILAAGVYLNRCNPTESSFKEELLQNTIKIMQVGQNVRNPITENYVKWLGQCYNEGIVRRLNLGIISFIWLDDYDEMCALYKAICPYLKVRYLTFHKRVIDIGFMDKWWVLDNKMKDYDVNEAEFHGRVMQLSN</sequence>
<dbReference type="AlphaFoldDB" id="A0AAJ7J527"/>
<dbReference type="PANTHER" id="PTHR21435">
    <property type="entry name" value="MITOCHONDRIAL IMPORT INNER MEMBRANE TRANSLOCASE SUBUNIT TIM29"/>
    <property type="match status" value="1"/>
</dbReference>
<dbReference type="Proteomes" id="UP000694925">
    <property type="component" value="Unplaced"/>
</dbReference>
<dbReference type="PANTHER" id="PTHR21435:SF1">
    <property type="entry name" value="MITOCHONDRIAL IMPORT INNER MEMBRANE TRANSLOCASE SUBUNIT TIM29"/>
    <property type="match status" value="1"/>
</dbReference>
<evidence type="ECO:0000313" key="2">
    <source>
        <dbReference type="RefSeq" id="XP_017884302.1"/>
    </source>
</evidence>
<keyword evidence="1" id="KW-1185">Reference proteome</keyword>
<proteinExistence type="predicted"/>